<dbReference type="GO" id="GO:0046872">
    <property type="term" value="F:metal ion binding"/>
    <property type="evidence" value="ECO:0007669"/>
    <property type="project" value="UniProtKB-KW"/>
</dbReference>
<dbReference type="GO" id="GO:0020037">
    <property type="term" value="F:heme binding"/>
    <property type="evidence" value="ECO:0007669"/>
    <property type="project" value="InterPro"/>
</dbReference>
<dbReference type="EMBL" id="JAAAMG010000010">
    <property type="protein sequence ID" value="NDW05455.1"/>
    <property type="molecule type" value="Genomic_DNA"/>
</dbReference>
<name>A0A6N9T5H7_9HYPH</name>
<evidence type="ECO:0000256" key="3">
    <source>
        <dbReference type="ARBA" id="ARBA00023004"/>
    </source>
</evidence>
<protein>
    <submittedName>
        <fullName evidence="7">C-type cytochrome</fullName>
    </submittedName>
</protein>
<organism evidence="7 8">
    <name type="scientific">Jiella pacifica</name>
    <dbReference type="NCBI Taxonomy" id="2696469"/>
    <lineage>
        <taxon>Bacteria</taxon>
        <taxon>Pseudomonadati</taxon>
        <taxon>Pseudomonadota</taxon>
        <taxon>Alphaproteobacteria</taxon>
        <taxon>Hyphomicrobiales</taxon>
        <taxon>Aurantimonadaceae</taxon>
        <taxon>Jiella</taxon>
    </lineage>
</organism>
<dbReference type="AlphaFoldDB" id="A0A6N9T5H7"/>
<dbReference type="RefSeq" id="WP_163463709.1">
    <property type="nucleotide sequence ID" value="NZ_JAAAMG010000010.1"/>
</dbReference>
<dbReference type="InterPro" id="IPR036909">
    <property type="entry name" value="Cyt_c-like_dom_sf"/>
</dbReference>
<gene>
    <name evidence="7" type="ORF">GTK09_13575</name>
</gene>
<evidence type="ECO:0000256" key="1">
    <source>
        <dbReference type="ARBA" id="ARBA00022617"/>
    </source>
</evidence>
<dbReference type="SUPFAM" id="SSF46626">
    <property type="entry name" value="Cytochrome c"/>
    <property type="match status" value="1"/>
</dbReference>
<keyword evidence="3 4" id="KW-0408">Iron</keyword>
<dbReference type="Proteomes" id="UP000469011">
    <property type="component" value="Unassembled WGS sequence"/>
</dbReference>
<dbReference type="InterPro" id="IPR009056">
    <property type="entry name" value="Cyt_c-like_dom"/>
</dbReference>
<accession>A0A6N9T5H7</accession>
<keyword evidence="2 4" id="KW-0479">Metal-binding</keyword>
<comment type="caution">
    <text evidence="7">The sequence shown here is derived from an EMBL/GenBank/DDBJ whole genome shotgun (WGS) entry which is preliminary data.</text>
</comment>
<reference evidence="7 8" key="1">
    <citation type="submission" date="2020-01" db="EMBL/GenBank/DDBJ databases">
        <title>Jiella pacifica sp. nov.</title>
        <authorList>
            <person name="Xue Z."/>
            <person name="Zhu S."/>
            <person name="Chen J."/>
            <person name="Yang J."/>
        </authorList>
    </citation>
    <scope>NUCLEOTIDE SEQUENCE [LARGE SCALE GENOMIC DNA]</scope>
    <source>
        <strain evidence="7 8">40Bstr34</strain>
    </source>
</reference>
<dbReference type="GO" id="GO:0009055">
    <property type="term" value="F:electron transfer activity"/>
    <property type="evidence" value="ECO:0007669"/>
    <property type="project" value="InterPro"/>
</dbReference>
<evidence type="ECO:0000256" key="5">
    <source>
        <dbReference type="SAM" id="SignalP"/>
    </source>
</evidence>
<evidence type="ECO:0000313" key="7">
    <source>
        <dbReference type="EMBL" id="NDW05455.1"/>
    </source>
</evidence>
<dbReference type="Pfam" id="PF00034">
    <property type="entry name" value="Cytochrom_C"/>
    <property type="match status" value="1"/>
</dbReference>
<dbReference type="PROSITE" id="PS51007">
    <property type="entry name" value="CYTC"/>
    <property type="match status" value="1"/>
</dbReference>
<sequence>MTAQFSKFGRASGLVAGCALLFGGALTAAAEDLSQLAAGQRLLEENCARCHAVTRTGDSPHPEAPPFRTLSERYPVEQIEEALVEGLSTGHPDMPQFIFTPAKAAAIVAYLKSIQAE</sequence>
<evidence type="ECO:0000313" key="8">
    <source>
        <dbReference type="Proteomes" id="UP000469011"/>
    </source>
</evidence>
<feature type="signal peptide" evidence="5">
    <location>
        <begin position="1"/>
        <end position="30"/>
    </location>
</feature>
<keyword evidence="5" id="KW-0732">Signal</keyword>
<proteinExistence type="predicted"/>
<dbReference type="Gene3D" id="1.10.760.10">
    <property type="entry name" value="Cytochrome c-like domain"/>
    <property type="match status" value="1"/>
</dbReference>
<feature type="chain" id="PRO_5026935997" evidence="5">
    <location>
        <begin position="31"/>
        <end position="117"/>
    </location>
</feature>
<evidence type="ECO:0000256" key="4">
    <source>
        <dbReference type="PROSITE-ProRule" id="PRU00433"/>
    </source>
</evidence>
<evidence type="ECO:0000259" key="6">
    <source>
        <dbReference type="PROSITE" id="PS51007"/>
    </source>
</evidence>
<feature type="domain" description="Cytochrome c" evidence="6">
    <location>
        <begin position="34"/>
        <end position="115"/>
    </location>
</feature>
<keyword evidence="1 4" id="KW-0349">Heme</keyword>
<evidence type="ECO:0000256" key="2">
    <source>
        <dbReference type="ARBA" id="ARBA00022723"/>
    </source>
</evidence>
<keyword evidence="8" id="KW-1185">Reference proteome</keyword>